<dbReference type="Pfam" id="PF00069">
    <property type="entry name" value="Pkinase"/>
    <property type="match status" value="1"/>
</dbReference>
<keyword evidence="7" id="KW-1185">Reference proteome</keyword>
<accession>A0A4V1IWU4</accession>
<dbReference type="AlphaFoldDB" id="A0A4V1IWU4"/>
<dbReference type="Proteomes" id="UP000271241">
    <property type="component" value="Unassembled WGS sequence"/>
</dbReference>
<dbReference type="PROSITE" id="PS50011">
    <property type="entry name" value="PROTEIN_KINASE_DOM"/>
    <property type="match status" value="1"/>
</dbReference>
<protein>
    <recommendedName>
        <fullName evidence="5">Protein kinase domain-containing protein</fullName>
    </recommendedName>
</protein>
<evidence type="ECO:0000259" key="5">
    <source>
        <dbReference type="PROSITE" id="PS50011"/>
    </source>
</evidence>
<keyword evidence="3" id="KW-0418">Kinase</keyword>
<reference evidence="7" key="1">
    <citation type="journal article" date="2018" name="Nat. Microbiol.">
        <title>Leveraging single-cell genomics to expand the fungal tree of life.</title>
        <authorList>
            <person name="Ahrendt S.R."/>
            <person name="Quandt C.A."/>
            <person name="Ciobanu D."/>
            <person name="Clum A."/>
            <person name="Salamov A."/>
            <person name="Andreopoulos B."/>
            <person name="Cheng J.F."/>
            <person name="Woyke T."/>
            <person name="Pelin A."/>
            <person name="Henrissat B."/>
            <person name="Reynolds N.K."/>
            <person name="Benny G.L."/>
            <person name="Smith M.E."/>
            <person name="James T.Y."/>
            <person name="Grigoriev I.V."/>
        </authorList>
    </citation>
    <scope>NUCLEOTIDE SEQUENCE [LARGE SCALE GENOMIC DNA]</scope>
    <source>
        <strain evidence="7">RSA 1356</strain>
    </source>
</reference>
<dbReference type="GO" id="GO:0004674">
    <property type="term" value="F:protein serine/threonine kinase activity"/>
    <property type="evidence" value="ECO:0007669"/>
    <property type="project" value="TreeGrafter"/>
</dbReference>
<dbReference type="EMBL" id="KZ992571">
    <property type="protein sequence ID" value="RKP08769.1"/>
    <property type="molecule type" value="Genomic_DNA"/>
</dbReference>
<evidence type="ECO:0000256" key="3">
    <source>
        <dbReference type="ARBA" id="ARBA00022777"/>
    </source>
</evidence>
<evidence type="ECO:0000256" key="4">
    <source>
        <dbReference type="ARBA" id="ARBA00022840"/>
    </source>
</evidence>
<evidence type="ECO:0000313" key="7">
    <source>
        <dbReference type="Proteomes" id="UP000271241"/>
    </source>
</evidence>
<keyword evidence="4" id="KW-0067">ATP-binding</keyword>
<evidence type="ECO:0000256" key="1">
    <source>
        <dbReference type="ARBA" id="ARBA00022679"/>
    </source>
</evidence>
<dbReference type="STRING" id="78915.A0A4V1IWU4"/>
<dbReference type="InterPro" id="IPR011009">
    <property type="entry name" value="Kinase-like_dom_sf"/>
</dbReference>
<feature type="domain" description="Protein kinase" evidence="5">
    <location>
        <begin position="454"/>
        <end position="700"/>
    </location>
</feature>
<gene>
    <name evidence="6" type="ORF">THASP1DRAFT_23300</name>
</gene>
<keyword evidence="2" id="KW-0547">Nucleotide-binding</keyword>
<keyword evidence="1" id="KW-0808">Transferase</keyword>
<dbReference type="InterPro" id="IPR000719">
    <property type="entry name" value="Prot_kinase_dom"/>
</dbReference>
<dbReference type="SMART" id="SM00220">
    <property type="entry name" value="S_TKc"/>
    <property type="match status" value="1"/>
</dbReference>
<evidence type="ECO:0000313" key="6">
    <source>
        <dbReference type="EMBL" id="RKP08769.1"/>
    </source>
</evidence>
<dbReference type="GO" id="GO:0005524">
    <property type="term" value="F:ATP binding"/>
    <property type="evidence" value="ECO:0007669"/>
    <property type="project" value="UniProtKB-KW"/>
</dbReference>
<dbReference type="SUPFAM" id="SSF56112">
    <property type="entry name" value="Protein kinase-like (PK-like)"/>
    <property type="match status" value="1"/>
</dbReference>
<dbReference type="PANTHER" id="PTHR43289:SF33">
    <property type="entry name" value="SERINE_THREONINE KINASE 31"/>
    <property type="match status" value="1"/>
</dbReference>
<evidence type="ECO:0000256" key="2">
    <source>
        <dbReference type="ARBA" id="ARBA00022741"/>
    </source>
</evidence>
<proteinExistence type="predicted"/>
<organism evidence="6 7">
    <name type="scientific">Thamnocephalis sphaerospora</name>
    <dbReference type="NCBI Taxonomy" id="78915"/>
    <lineage>
        <taxon>Eukaryota</taxon>
        <taxon>Fungi</taxon>
        <taxon>Fungi incertae sedis</taxon>
        <taxon>Zoopagomycota</taxon>
        <taxon>Zoopagomycotina</taxon>
        <taxon>Zoopagomycetes</taxon>
        <taxon>Zoopagales</taxon>
        <taxon>Sigmoideomycetaceae</taxon>
        <taxon>Thamnocephalis</taxon>
    </lineage>
</organism>
<dbReference type="PANTHER" id="PTHR43289">
    <property type="entry name" value="MITOGEN-ACTIVATED PROTEIN KINASE KINASE KINASE 20-RELATED"/>
    <property type="match status" value="1"/>
</dbReference>
<dbReference type="Gene3D" id="1.10.510.10">
    <property type="entry name" value="Transferase(Phosphotransferase) domain 1"/>
    <property type="match status" value="1"/>
</dbReference>
<dbReference type="OrthoDB" id="626167at2759"/>
<sequence>MTIVMQLGECSIQDSHAKARETRCAKRWKYDEQKAAIEEYLCNTWGNPNSPFTAIYDRHCKSQPGDNMADDEYGTIITRDHVWSTPIEADLAPNNIYQRPIPVKGLEGGLEYPRVCKNIDQYCRSELFDGGFYVMGDDAGLSGKESNNSDDEMNDEILPFHASEQELHVVQSHMELLLGHGSLRQVVPGRKVYELIYVSLREAMLQVINNPYARLFSASGLQIMPGAAHVPEDEPLSAPCGLRAEPDFRISIALDALLNGDDYERRRHSQKILEREVCFMQGEIRDSFTCNNNHSRQEAVLYGHTPAAEITDAQYVPFCVGTFTHGLEIEFYLGVPAHPDVKRRGFNIYNYRTVKLSPTDDGIIDDAKYIEALAGFCNQVDLVHERLRCDHTIFRMEDRKIKRRRLNRMLVTPKTFRPPTGMWRGNGAVGFYSGNAGICDGYDSGKASRVQVFLEEANIIARNSFKPARFGSLLSKKRLFIKVFDKIHFGRHEIWMNNLILRTEKLRKKRRDLRRNGRLDGRITKIVWTGKCGSCPVLVTRAEQVAEQPISTPIQLAKFTQEVATVRAKCNLVSLLHGISIVHGDINPNNLIVTRNMGDAKPIRVVVCDFGSAHPIVDDAQLSAPIYPTKGTDGYCAPESNELTSTPASDIYSLGATLRDIMQKQGIKCEVIHHLVMSMLDLDPERRPHACDIAIIAKQL</sequence>
<name>A0A4V1IWU4_9FUNG</name>